<dbReference type="PRINTS" id="PR00069">
    <property type="entry name" value="ALDKETRDTASE"/>
</dbReference>
<feature type="binding site" evidence="2">
    <location>
        <position position="108"/>
    </location>
    <ligand>
        <name>substrate</name>
    </ligand>
</feature>
<organism evidence="5 6">
    <name type="scientific">Streptococcus hillyeri</name>
    <dbReference type="NCBI Taxonomy" id="2282420"/>
    <lineage>
        <taxon>Bacteria</taxon>
        <taxon>Bacillati</taxon>
        <taxon>Bacillota</taxon>
        <taxon>Bacilli</taxon>
        <taxon>Lactobacillales</taxon>
        <taxon>Streptococcaceae</taxon>
        <taxon>Streptococcus</taxon>
    </lineage>
</organism>
<evidence type="ECO:0000256" key="2">
    <source>
        <dbReference type="PIRSR" id="PIRSR000097-2"/>
    </source>
</evidence>
<dbReference type="SUPFAM" id="SSF51430">
    <property type="entry name" value="NAD(P)-linked oxidoreductase"/>
    <property type="match status" value="1"/>
</dbReference>
<dbReference type="RefSeq" id="WP_121834702.1">
    <property type="nucleotide sequence ID" value="NZ_CP163513.1"/>
</dbReference>
<dbReference type="Gene3D" id="3.20.20.100">
    <property type="entry name" value="NADP-dependent oxidoreductase domain"/>
    <property type="match status" value="1"/>
</dbReference>
<evidence type="ECO:0000256" key="1">
    <source>
        <dbReference type="PIRSR" id="PIRSR000097-1"/>
    </source>
</evidence>
<dbReference type="EMBL" id="RCVM01000002">
    <property type="protein sequence ID" value="RLY04861.1"/>
    <property type="molecule type" value="Genomic_DNA"/>
</dbReference>
<comment type="caution">
    <text evidence="5">The sequence shown here is derived from an EMBL/GenBank/DDBJ whole genome shotgun (WGS) entry which is preliminary data.</text>
</comment>
<dbReference type="OrthoDB" id="9773828at2"/>
<dbReference type="InterPro" id="IPR023210">
    <property type="entry name" value="NADP_OxRdtase_dom"/>
</dbReference>
<dbReference type="PANTHER" id="PTHR43638">
    <property type="entry name" value="OXIDOREDUCTASE, ALDO/KETO REDUCTASE FAMILY PROTEIN"/>
    <property type="match status" value="1"/>
</dbReference>
<dbReference type="InterPro" id="IPR020471">
    <property type="entry name" value="AKR"/>
</dbReference>
<feature type="active site" description="Proton donor" evidence="1">
    <location>
        <position position="49"/>
    </location>
</feature>
<evidence type="ECO:0000259" key="4">
    <source>
        <dbReference type="Pfam" id="PF00248"/>
    </source>
</evidence>
<sequence>MTNTLITQPHLGVGTWFLGESPHKEKEEIAALQYALSNGVTIVDTAEMYGNGRAETLVGKAIQPFQRDKIHLVSKVLPSNANAKRLEASLDASLSRLKTDYLDLYLYHWRGNTPLNETIDMLEQMKKKGKILNWGVSNFDLEDMQELLELPDGKQCATNQVLYHLGSRGIEYALKPFQDAHQIPTMAYCPLAQAGDLNRRLLTNQDLQALAADLKLNCYQLLLCFTLAQKNMVSIPRSGKLEHMKQLVACQQITLTPKQLDLLNQLFPAPRHRVALDME</sequence>
<proteinExistence type="predicted"/>
<reference evidence="5 6" key="1">
    <citation type="submission" date="2018-10" db="EMBL/GenBank/DDBJ databases">
        <title>Streptococcus hillyeri sp. nov., isolated from equine tracheal sample.</title>
        <authorList>
            <person name="Macfadyen A.C."/>
            <person name="Waller A."/>
            <person name="Paterson G.K."/>
        </authorList>
    </citation>
    <scope>NUCLEOTIDE SEQUENCE [LARGE SCALE GENOMIC DNA]</scope>
    <source>
        <strain evidence="5 6">28462</strain>
    </source>
</reference>
<dbReference type="PIRSF" id="PIRSF000097">
    <property type="entry name" value="AKR"/>
    <property type="match status" value="1"/>
</dbReference>
<dbReference type="Proteomes" id="UP000279194">
    <property type="component" value="Unassembled WGS sequence"/>
</dbReference>
<feature type="site" description="Lowers pKa of active site Tyr" evidence="3">
    <location>
        <position position="75"/>
    </location>
</feature>
<evidence type="ECO:0000313" key="6">
    <source>
        <dbReference type="Proteomes" id="UP000279194"/>
    </source>
</evidence>
<evidence type="ECO:0000313" key="5">
    <source>
        <dbReference type="EMBL" id="RLY04861.1"/>
    </source>
</evidence>
<protein>
    <submittedName>
        <fullName evidence="5">Aldo/keto reductase</fullName>
    </submittedName>
</protein>
<dbReference type="AlphaFoldDB" id="A0A3L9DU51"/>
<dbReference type="Pfam" id="PF00248">
    <property type="entry name" value="Aldo_ket_red"/>
    <property type="match status" value="1"/>
</dbReference>
<dbReference type="InterPro" id="IPR036812">
    <property type="entry name" value="NAD(P)_OxRdtase_dom_sf"/>
</dbReference>
<gene>
    <name evidence="5" type="ORF">EAF07_02430</name>
</gene>
<dbReference type="PANTHER" id="PTHR43638:SF3">
    <property type="entry name" value="ALDEHYDE REDUCTASE"/>
    <property type="match status" value="1"/>
</dbReference>
<name>A0A3L9DU51_9STRE</name>
<accession>A0A3L9DU51</accession>
<dbReference type="GO" id="GO:0016491">
    <property type="term" value="F:oxidoreductase activity"/>
    <property type="evidence" value="ECO:0007669"/>
    <property type="project" value="InterPro"/>
</dbReference>
<evidence type="ECO:0000256" key="3">
    <source>
        <dbReference type="PIRSR" id="PIRSR000097-3"/>
    </source>
</evidence>
<feature type="domain" description="NADP-dependent oxidoreductase" evidence="4">
    <location>
        <begin position="11"/>
        <end position="265"/>
    </location>
</feature>
<keyword evidence="6" id="KW-1185">Reference proteome</keyword>